<dbReference type="Gene3D" id="3.30.1380.10">
    <property type="match status" value="1"/>
</dbReference>
<evidence type="ECO:0000313" key="3">
    <source>
        <dbReference type="EMBL" id="GAA0471068.1"/>
    </source>
</evidence>
<dbReference type="InterPro" id="IPR003709">
    <property type="entry name" value="VanY-like_core_dom"/>
</dbReference>
<evidence type="ECO:0000259" key="2">
    <source>
        <dbReference type="Pfam" id="PF02557"/>
    </source>
</evidence>
<dbReference type="EMBL" id="BAAACZ010000029">
    <property type="protein sequence ID" value="GAA0471068.1"/>
    <property type="molecule type" value="Genomic_DNA"/>
</dbReference>
<feature type="chain" id="PRO_5045469441" evidence="1">
    <location>
        <begin position="21"/>
        <end position="260"/>
    </location>
</feature>
<feature type="domain" description="D-alanyl-D-alanine carboxypeptidase-like core" evidence="2">
    <location>
        <begin position="110"/>
        <end position="238"/>
    </location>
</feature>
<dbReference type="PROSITE" id="PS51257">
    <property type="entry name" value="PROKAR_LIPOPROTEIN"/>
    <property type="match status" value="1"/>
</dbReference>
<feature type="signal peptide" evidence="1">
    <location>
        <begin position="1"/>
        <end position="20"/>
    </location>
</feature>
<keyword evidence="4" id="KW-1185">Reference proteome</keyword>
<dbReference type="SUPFAM" id="SSF55166">
    <property type="entry name" value="Hedgehog/DD-peptidase"/>
    <property type="match status" value="1"/>
</dbReference>
<evidence type="ECO:0000313" key="4">
    <source>
        <dbReference type="Proteomes" id="UP001500740"/>
    </source>
</evidence>
<dbReference type="PANTHER" id="PTHR34385">
    <property type="entry name" value="D-ALANYL-D-ALANINE CARBOXYPEPTIDASE"/>
    <property type="match status" value="1"/>
</dbReference>
<protein>
    <submittedName>
        <fullName evidence="3">LD-carboxypeptidase LdcB</fullName>
    </submittedName>
</protein>
<dbReference type="PANTHER" id="PTHR34385:SF1">
    <property type="entry name" value="PEPTIDOGLYCAN L-ALANYL-D-GLUTAMATE ENDOPEPTIDASE CWLK"/>
    <property type="match status" value="1"/>
</dbReference>
<dbReference type="InterPro" id="IPR009045">
    <property type="entry name" value="Zn_M74/Hedgehog-like"/>
</dbReference>
<dbReference type="RefSeq" id="WP_343784767.1">
    <property type="nucleotide sequence ID" value="NZ_BAAACZ010000029.1"/>
</dbReference>
<gene>
    <name evidence="3" type="primary">ldcB</name>
    <name evidence="3" type="ORF">GCM10008935_28760</name>
</gene>
<dbReference type="Proteomes" id="UP001500740">
    <property type="component" value="Unassembled WGS sequence"/>
</dbReference>
<accession>A0ABN1A9M9</accession>
<dbReference type="InterPro" id="IPR058193">
    <property type="entry name" value="VanY/YodJ_core_dom"/>
</dbReference>
<keyword evidence="1" id="KW-0732">Signal</keyword>
<dbReference type="CDD" id="cd14852">
    <property type="entry name" value="LD-carboxypeptidase"/>
    <property type="match status" value="1"/>
</dbReference>
<dbReference type="Pfam" id="PF02557">
    <property type="entry name" value="VanY"/>
    <property type="match status" value="1"/>
</dbReference>
<reference evidence="3 4" key="1">
    <citation type="journal article" date="2019" name="Int. J. Syst. Evol. Microbiol.">
        <title>The Global Catalogue of Microorganisms (GCM) 10K type strain sequencing project: providing services to taxonomists for standard genome sequencing and annotation.</title>
        <authorList>
            <consortium name="The Broad Institute Genomics Platform"/>
            <consortium name="The Broad Institute Genome Sequencing Center for Infectious Disease"/>
            <person name="Wu L."/>
            <person name="Ma J."/>
        </authorList>
    </citation>
    <scope>NUCLEOTIDE SEQUENCE [LARGE SCALE GENOMIC DNA]</scope>
    <source>
        <strain evidence="3 4">JCM 14193</strain>
    </source>
</reference>
<name>A0ABN1A9M9_9BACI</name>
<evidence type="ECO:0000256" key="1">
    <source>
        <dbReference type="SAM" id="SignalP"/>
    </source>
</evidence>
<sequence length="260" mass="28916">MGIRKSGVLIILLTSLIISACQNETVDLENLVADHLKPIEGTLSEKSEFTIVDATRHEGELTEDGEAVIVPETDIIDVIVNKERRLPNGYEPEDLMIADVDYHAVNEERKHLREEAAGALEDLFEAASEEGHQLVAVSGYRSEQTQEVVFASNVDRHGEEHAEQYSAQPGYSEHQTGLAMDVSTASIGYALSEEFGETQEGKWVAENGHKHGFIIRYLEGKSEITGYGYEPWHLRYVGEDLATSVYQSGLTLEEYFGLVE</sequence>
<comment type="caution">
    <text evidence="3">The sequence shown here is derived from an EMBL/GenBank/DDBJ whole genome shotgun (WGS) entry which is preliminary data.</text>
</comment>
<dbReference type="InterPro" id="IPR052179">
    <property type="entry name" value="DD-CPase-like"/>
</dbReference>
<proteinExistence type="predicted"/>
<organism evidence="3 4">
    <name type="scientific">Alkalibacillus silvisoli</name>
    <dbReference type="NCBI Taxonomy" id="392823"/>
    <lineage>
        <taxon>Bacteria</taxon>
        <taxon>Bacillati</taxon>
        <taxon>Bacillota</taxon>
        <taxon>Bacilli</taxon>
        <taxon>Bacillales</taxon>
        <taxon>Bacillaceae</taxon>
        <taxon>Alkalibacillus</taxon>
    </lineage>
</organism>